<proteinExistence type="predicted"/>
<gene>
    <name evidence="1" type="ORF">DPMN_138488</name>
</gene>
<keyword evidence="2" id="KW-1185">Reference proteome</keyword>
<sequence>MVTRTGNLMTDQAWNSYQDRKLYDRPGYGMVTMTGNCTTDQGMEWLPGQGIV</sequence>
<accession>A0A9D4G4K2</accession>
<evidence type="ECO:0000313" key="2">
    <source>
        <dbReference type="Proteomes" id="UP000828390"/>
    </source>
</evidence>
<dbReference type="EMBL" id="JAIWYP010000006">
    <property type="protein sequence ID" value="KAH3810102.1"/>
    <property type="molecule type" value="Genomic_DNA"/>
</dbReference>
<evidence type="ECO:0000313" key="1">
    <source>
        <dbReference type="EMBL" id="KAH3810102.1"/>
    </source>
</evidence>
<dbReference type="Proteomes" id="UP000828390">
    <property type="component" value="Unassembled WGS sequence"/>
</dbReference>
<reference evidence="1" key="1">
    <citation type="journal article" date="2019" name="bioRxiv">
        <title>The Genome of the Zebra Mussel, Dreissena polymorpha: A Resource for Invasive Species Research.</title>
        <authorList>
            <person name="McCartney M.A."/>
            <person name="Auch B."/>
            <person name="Kono T."/>
            <person name="Mallez S."/>
            <person name="Zhang Y."/>
            <person name="Obille A."/>
            <person name="Becker A."/>
            <person name="Abrahante J.E."/>
            <person name="Garbe J."/>
            <person name="Badalamenti J.P."/>
            <person name="Herman A."/>
            <person name="Mangelson H."/>
            <person name="Liachko I."/>
            <person name="Sullivan S."/>
            <person name="Sone E.D."/>
            <person name="Koren S."/>
            <person name="Silverstein K.A.T."/>
            <person name="Beckman K.B."/>
            <person name="Gohl D.M."/>
        </authorList>
    </citation>
    <scope>NUCLEOTIDE SEQUENCE</scope>
    <source>
        <strain evidence="1">Duluth1</strain>
        <tissue evidence="1">Whole animal</tissue>
    </source>
</reference>
<reference evidence="1" key="2">
    <citation type="submission" date="2020-11" db="EMBL/GenBank/DDBJ databases">
        <authorList>
            <person name="McCartney M.A."/>
            <person name="Auch B."/>
            <person name="Kono T."/>
            <person name="Mallez S."/>
            <person name="Becker A."/>
            <person name="Gohl D.M."/>
            <person name="Silverstein K.A.T."/>
            <person name="Koren S."/>
            <person name="Bechman K.B."/>
            <person name="Herman A."/>
            <person name="Abrahante J.E."/>
            <person name="Garbe J."/>
        </authorList>
    </citation>
    <scope>NUCLEOTIDE SEQUENCE</scope>
    <source>
        <strain evidence="1">Duluth1</strain>
        <tissue evidence="1">Whole animal</tissue>
    </source>
</reference>
<name>A0A9D4G4K2_DREPO</name>
<comment type="caution">
    <text evidence="1">The sequence shown here is derived from an EMBL/GenBank/DDBJ whole genome shotgun (WGS) entry which is preliminary data.</text>
</comment>
<organism evidence="1 2">
    <name type="scientific">Dreissena polymorpha</name>
    <name type="common">Zebra mussel</name>
    <name type="synonym">Mytilus polymorpha</name>
    <dbReference type="NCBI Taxonomy" id="45954"/>
    <lineage>
        <taxon>Eukaryota</taxon>
        <taxon>Metazoa</taxon>
        <taxon>Spiralia</taxon>
        <taxon>Lophotrochozoa</taxon>
        <taxon>Mollusca</taxon>
        <taxon>Bivalvia</taxon>
        <taxon>Autobranchia</taxon>
        <taxon>Heteroconchia</taxon>
        <taxon>Euheterodonta</taxon>
        <taxon>Imparidentia</taxon>
        <taxon>Neoheterodontei</taxon>
        <taxon>Myida</taxon>
        <taxon>Dreissenoidea</taxon>
        <taxon>Dreissenidae</taxon>
        <taxon>Dreissena</taxon>
    </lineage>
</organism>
<protein>
    <submittedName>
        <fullName evidence="1">Uncharacterized protein</fullName>
    </submittedName>
</protein>
<dbReference type="AlphaFoldDB" id="A0A9D4G4K2"/>